<keyword evidence="3" id="KW-1185">Reference proteome</keyword>
<dbReference type="Proteomes" id="UP001652680">
    <property type="component" value="Unassembled WGS sequence"/>
</dbReference>
<dbReference type="EnsemblMetazoa" id="XM_044458378.1">
    <property type="protein sequence ID" value="XP_044314313.1"/>
    <property type="gene ID" value="LOC108038560"/>
</dbReference>
<evidence type="ECO:0000256" key="1">
    <source>
        <dbReference type="SAM" id="MobiDB-lite"/>
    </source>
</evidence>
<reference evidence="3" key="1">
    <citation type="journal article" date="2021" name="Elife">
        <title>Highly contiguous assemblies of 101 drosophilid genomes.</title>
        <authorList>
            <person name="Kim B.Y."/>
            <person name="Wang J.R."/>
            <person name="Miller D.E."/>
            <person name="Barmina O."/>
            <person name="Delaney E."/>
            <person name="Thompson A."/>
            <person name="Comeault A.A."/>
            <person name="Peede D."/>
            <person name="D'Agostino E.R."/>
            <person name="Pelaez J."/>
            <person name="Aguilar J.M."/>
            <person name="Haji D."/>
            <person name="Matsunaga T."/>
            <person name="Armstrong E.E."/>
            <person name="Zych M."/>
            <person name="Ogawa Y."/>
            <person name="Stamenkovic-Radak M."/>
            <person name="Jelic M."/>
            <person name="Veselinovic M.S."/>
            <person name="Tanaskovic M."/>
            <person name="Eric P."/>
            <person name="Gao J.J."/>
            <person name="Katoh T.K."/>
            <person name="Toda M.J."/>
            <person name="Watabe H."/>
            <person name="Watada M."/>
            <person name="Davis J.S."/>
            <person name="Moyle L.C."/>
            <person name="Manoli G."/>
            <person name="Bertolini E."/>
            <person name="Kostal V."/>
            <person name="Hawley R.S."/>
            <person name="Takahashi A."/>
            <person name="Jones C.D."/>
            <person name="Price D.K."/>
            <person name="Whiteman N."/>
            <person name="Kopp A."/>
            <person name="Matute D.R."/>
            <person name="Petrov D.A."/>
        </authorList>
    </citation>
    <scope>NUCLEOTIDE SEQUENCE [LARGE SCALE GENOMIC DNA]</scope>
</reference>
<feature type="compositionally biased region" description="Polar residues" evidence="1">
    <location>
        <begin position="199"/>
        <end position="211"/>
    </location>
</feature>
<dbReference type="GeneID" id="108038560"/>
<feature type="region of interest" description="Disordered" evidence="1">
    <location>
        <begin position="184"/>
        <end position="220"/>
    </location>
</feature>
<evidence type="ECO:0000313" key="3">
    <source>
        <dbReference type="Proteomes" id="UP001652680"/>
    </source>
</evidence>
<name>A0ABM5J662_DRORH</name>
<evidence type="ECO:0000313" key="2">
    <source>
        <dbReference type="EnsemblMetazoa" id="XP_044314313.1"/>
    </source>
</evidence>
<reference evidence="2" key="2">
    <citation type="submission" date="2025-05" db="UniProtKB">
        <authorList>
            <consortium name="EnsemblMetazoa"/>
        </authorList>
    </citation>
    <scope>IDENTIFICATION</scope>
</reference>
<proteinExistence type="predicted"/>
<organism evidence="2 3">
    <name type="scientific">Drosophila rhopaloa</name>
    <name type="common">Fruit fly</name>
    <dbReference type="NCBI Taxonomy" id="1041015"/>
    <lineage>
        <taxon>Eukaryota</taxon>
        <taxon>Metazoa</taxon>
        <taxon>Ecdysozoa</taxon>
        <taxon>Arthropoda</taxon>
        <taxon>Hexapoda</taxon>
        <taxon>Insecta</taxon>
        <taxon>Pterygota</taxon>
        <taxon>Neoptera</taxon>
        <taxon>Endopterygota</taxon>
        <taxon>Diptera</taxon>
        <taxon>Brachycera</taxon>
        <taxon>Muscomorpha</taxon>
        <taxon>Ephydroidea</taxon>
        <taxon>Drosophilidae</taxon>
        <taxon>Drosophila</taxon>
        <taxon>Sophophora</taxon>
    </lineage>
</organism>
<accession>A0ABM5J662</accession>
<dbReference type="RefSeq" id="XP_044314313.1">
    <property type="nucleotide sequence ID" value="XM_044458378.1"/>
</dbReference>
<protein>
    <submittedName>
        <fullName evidence="2">Uncharacterized protein</fullName>
    </submittedName>
</protein>
<sequence>MTLAVNGCCNTSLKAVPKRSIVLEDHVPWTRVSGARILNGGPWNQGWSASIGFGPTPSEVSNAISVARQASANFAVAQQQLQAAKENVLNQQRIATEKQTQAVILKQKSQAAVAHAAAHAAAAEIQKSELEAAKLSHFTRIAHPSAGHHISSLTSANNHLSISNLEPIGFGSWLDSQGNIPGKPVNDCSLGAEDVPKSSMATTGRTSSERVATSGPFERG</sequence>